<dbReference type="GeneID" id="101578157"/>
<dbReference type="PANTHER" id="PTHR13217:SF6">
    <property type="entry name" value="PLECKSTRIN HOMOLOGY DOMAIN-CONTAINING FAMILY G MEMBER 7"/>
    <property type="match status" value="1"/>
</dbReference>
<organism evidence="4 5">
    <name type="scientific">Octodon degus</name>
    <name type="common">Degu</name>
    <name type="synonym">Sciurus degus</name>
    <dbReference type="NCBI Taxonomy" id="10160"/>
    <lineage>
        <taxon>Eukaryota</taxon>
        <taxon>Metazoa</taxon>
        <taxon>Chordata</taxon>
        <taxon>Craniata</taxon>
        <taxon>Vertebrata</taxon>
        <taxon>Euteleostomi</taxon>
        <taxon>Mammalia</taxon>
        <taxon>Eutheria</taxon>
        <taxon>Euarchontoglires</taxon>
        <taxon>Glires</taxon>
        <taxon>Rodentia</taxon>
        <taxon>Hystricomorpha</taxon>
        <taxon>Octodontidae</taxon>
        <taxon>Octodon</taxon>
    </lineage>
</organism>
<evidence type="ECO:0000259" key="2">
    <source>
        <dbReference type="PROSITE" id="PS50003"/>
    </source>
</evidence>
<dbReference type="Gene3D" id="2.30.29.30">
    <property type="entry name" value="Pleckstrin-homology domain (PH domain)/Phosphotyrosine-binding domain (PTB)"/>
    <property type="match status" value="1"/>
</dbReference>
<dbReference type="PROSITE" id="PS50010">
    <property type="entry name" value="DH_2"/>
    <property type="match status" value="1"/>
</dbReference>
<dbReference type="Pfam" id="PF00621">
    <property type="entry name" value="RhoGEF"/>
    <property type="match status" value="1"/>
</dbReference>
<dbReference type="CDD" id="cd13245">
    <property type="entry name" value="PH_PLEKHG7"/>
    <property type="match status" value="1"/>
</dbReference>
<dbReference type="GO" id="GO:0007266">
    <property type="term" value="P:Rho protein signal transduction"/>
    <property type="evidence" value="ECO:0007669"/>
    <property type="project" value="TreeGrafter"/>
</dbReference>
<dbReference type="Proteomes" id="UP000515203">
    <property type="component" value="Unplaced"/>
</dbReference>
<gene>
    <name evidence="5" type="primary">LOC101578157</name>
</gene>
<proteinExistence type="predicted"/>
<dbReference type="OrthoDB" id="5585231at2759"/>
<dbReference type="RefSeq" id="XP_023572142.1">
    <property type="nucleotide sequence ID" value="XM_023716374.1"/>
</dbReference>
<name>A0A6P6EJF3_OCTDE</name>
<dbReference type="Gene3D" id="1.20.900.10">
    <property type="entry name" value="Dbl homology (DH) domain"/>
    <property type="match status" value="1"/>
</dbReference>
<dbReference type="PANTHER" id="PTHR13217">
    <property type="entry name" value="PLECKSTRIN HOMOLOGY DOMAIN-CONTAINING FAMILY G MEMBER 7"/>
    <property type="match status" value="1"/>
</dbReference>
<dbReference type="PROSITE" id="PS50003">
    <property type="entry name" value="PH_DOMAIN"/>
    <property type="match status" value="1"/>
</dbReference>
<dbReference type="GO" id="GO:0005085">
    <property type="term" value="F:guanyl-nucleotide exchange factor activity"/>
    <property type="evidence" value="ECO:0007669"/>
    <property type="project" value="InterPro"/>
</dbReference>
<feature type="domain" description="DH" evidence="3">
    <location>
        <begin position="364"/>
        <end position="564"/>
    </location>
</feature>
<accession>A0A6P6EJF3</accession>
<sequence>MSFSEADHPTGCSSSLKMQQPAHHSPVGKDKRAPEEEWLSKGEDEQLQCGAENSNSGDVTWKLLEMGPLSLTGKAEPSGPEEHPQGCETSQHPPSLSKKHCENQATLLQFDRQAPGRISTSPTLRRLRGSGWRTSPSLPQQDALEESIWGSWRFLAGSPGHLSRSPLENPKDSPHSLYPLKPHSGRPADPAGALNSMETETRSLDEGPLPKLQPVHETSLCQPPLLGQESHKMSSPSPQRPSPQGEESHGSRFYEHRRSSVVLNLPGLEVFPGDLLVSDGAADYLCHPLLLLNSESKKTRWPFSKRGVQGKDKHKYLTDLENCLSTVKITDFRDYEFCKLKDKTWNEVVATHQKVPPDQLDLSKQQEAVWELVASECTYFLDHLLVLKMIFLNTLKYLQIHEYLLDVDLWRLFANLEELTQTSLGFVNSLFSVIKGYVDTSQASPRMDFISVLAKCFRGSLCQSHQMYCLNYSAAVFYLEMLKQRDDFGIYLKWCEQNEQCGRLHLPELLVAPLHRLTRYPLLLKNIWKRSTDSTEKIMIYSIKEKVEKALRDLEGKVKWLDNFQKFRHLQEIIMWPPLWDRDKRFFIPEVQKKISEIHVLFWKAGTLYLKHIFKEHMAENILSPTNRHLLYEGKLTLAESARFLDVYLFLFDDFLLVTKTKRNKKKLGGSDTGLLCPSLTPELQTLIKEGGSCMVVDQPIPLDRLVVKSIDPLHAPGFGLKNAFLLQHENRYRQCIAAFLLQAQTEDMKKAWITQITAAISRFTKNQETKKIPLFRLSAESSEI</sequence>
<evidence type="ECO:0000313" key="4">
    <source>
        <dbReference type="Proteomes" id="UP000515203"/>
    </source>
</evidence>
<feature type="domain" description="PH" evidence="2">
    <location>
        <begin position="629"/>
        <end position="762"/>
    </location>
</feature>
<dbReference type="SMART" id="SM00325">
    <property type="entry name" value="RhoGEF"/>
    <property type="match status" value="1"/>
</dbReference>
<keyword evidence="4" id="KW-1185">Reference proteome</keyword>
<evidence type="ECO:0000256" key="1">
    <source>
        <dbReference type="SAM" id="MobiDB-lite"/>
    </source>
</evidence>
<dbReference type="SMART" id="SM00233">
    <property type="entry name" value="PH"/>
    <property type="match status" value="1"/>
</dbReference>
<dbReference type="AlphaFoldDB" id="A0A6P6EJF3"/>
<dbReference type="SUPFAM" id="SSF48065">
    <property type="entry name" value="DBL homology domain (DH-domain)"/>
    <property type="match status" value="1"/>
</dbReference>
<feature type="compositionally biased region" description="Basic and acidic residues" evidence="1">
    <location>
        <begin position="27"/>
        <end position="44"/>
    </location>
</feature>
<feature type="region of interest" description="Disordered" evidence="1">
    <location>
        <begin position="112"/>
        <end position="142"/>
    </location>
</feature>
<dbReference type="PROSITE" id="PS00741">
    <property type="entry name" value="DH_1"/>
    <property type="match status" value="1"/>
</dbReference>
<dbReference type="InParanoid" id="A0A6P6EJF3"/>
<dbReference type="InterPro" id="IPR011993">
    <property type="entry name" value="PH-like_dom_sf"/>
</dbReference>
<dbReference type="SUPFAM" id="SSF50729">
    <property type="entry name" value="PH domain-like"/>
    <property type="match status" value="1"/>
</dbReference>
<dbReference type="InterPro" id="IPR001331">
    <property type="entry name" value="GDS_CDC24_CS"/>
</dbReference>
<dbReference type="Pfam" id="PF15720">
    <property type="entry name" value="DUF4675"/>
    <property type="match status" value="1"/>
</dbReference>
<reference evidence="5" key="1">
    <citation type="submission" date="2025-08" db="UniProtKB">
        <authorList>
            <consortium name="RefSeq"/>
        </authorList>
    </citation>
    <scope>IDENTIFICATION</scope>
</reference>
<evidence type="ECO:0000259" key="3">
    <source>
        <dbReference type="PROSITE" id="PS50010"/>
    </source>
</evidence>
<dbReference type="InterPro" id="IPR001849">
    <property type="entry name" value="PH_domain"/>
</dbReference>
<evidence type="ECO:0000313" key="5">
    <source>
        <dbReference type="RefSeq" id="XP_023572142.1"/>
    </source>
</evidence>
<feature type="region of interest" description="Disordered" evidence="1">
    <location>
        <begin position="1"/>
        <end position="98"/>
    </location>
</feature>
<dbReference type="InterPro" id="IPR000219">
    <property type="entry name" value="DH_dom"/>
</dbReference>
<dbReference type="InterPro" id="IPR040181">
    <property type="entry name" value="PKHG5/7"/>
</dbReference>
<dbReference type="InterPro" id="IPR035899">
    <property type="entry name" value="DBL_dom_sf"/>
</dbReference>
<feature type="region of interest" description="Disordered" evidence="1">
    <location>
        <begin position="163"/>
        <end position="253"/>
    </location>
</feature>
<protein>
    <submittedName>
        <fullName evidence="5">Uncharacterized protein LOC101578157 isoform X1</fullName>
    </submittedName>
</protein>